<keyword evidence="1" id="KW-0732">Signal</keyword>
<feature type="non-terminal residue" evidence="2">
    <location>
        <position position="124"/>
    </location>
</feature>
<organism evidence="2 3">
    <name type="scientific">Trifolium medium</name>
    <dbReference type="NCBI Taxonomy" id="97028"/>
    <lineage>
        <taxon>Eukaryota</taxon>
        <taxon>Viridiplantae</taxon>
        <taxon>Streptophyta</taxon>
        <taxon>Embryophyta</taxon>
        <taxon>Tracheophyta</taxon>
        <taxon>Spermatophyta</taxon>
        <taxon>Magnoliopsida</taxon>
        <taxon>eudicotyledons</taxon>
        <taxon>Gunneridae</taxon>
        <taxon>Pentapetalae</taxon>
        <taxon>rosids</taxon>
        <taxon>fabids</taxon>
        <taxon>Fabales</taxon>
        <taxon>Fabaceae</taxon>
        <taxon>Papilionoideae</taxon>
        <taxon>50 kb inversion clade</taxon>
        <taxon>NPAAA clade</taxon>
        <taxon>Hologalegina</taxon>
        <taxon>IRL clade</taxon>
        <taxon>Trifolieae</taxon>
        <taxon>Trifolium</taxon>
    </lineage>
</organism>
<name>A0A392NPG6_9FABA</name>
<gene>
    <name evidence="2" type="ORF">A2U01_0022730</name>
</gene>
<sequence>MMLWFLIILGIVDVSAQELNLENPTEEPFHRAITGAADLTGLRGVMVKRMDDGTGRVLVVGAGDSDFELPLITSLTHLYGPHQTPVHSPFSTRSTFEAWDRALIHETENCIQVSKIISLEMIEQ</sequence>
<accession>A0A392NPG6</accession>
<proteinExistence type="predicted"/>
<evidence type="ECO:0000256" key="1">
    <source>
        <dbReference type="SAM" id="SignalP"/>
    </source>
</evidence>
<feature type="signal peptide" evidence="1">
    <location>
        <begin position="1"/>
        <end position="16"/>
    </location>
</feature>
<dbReference type="Proteomes" id="UP000265520">
    <property type="component" value="Unassembled WGS sequence"/>
</dbReference>
<protein>
    <submittedName>
        <fullName evidence="2">Uncharacterized protein</fullName>
    </submittedName>
</protein>
<evidence type="ECO:0000313" key="2">
    <source>
        <dbReference type="EMBL" id="MCI01703.1"/>
    </source>
</evidence>
<comment type="caution">
    <text evidence="2">The sequence shown here is derived from an EMBL/GenBank/DDBJ whole genome shotgun (WGS) entry which is preliminary data.</text>
</comment>
<dbReference type="EMBL" id="LXQA010046867">
    <property type="protein sequence ID" value="MCI01703.1"/>
    <property type="molecule type" value="Genomic_DNA"/>
</dbReference>
<reference evidence="2 3" key="1">
    <citation type="journal article" date="2018" name="Front. Plant Sci.">
        <title>Red Clover (Trifolium pratense) and Zigzag Clover (T. medium) - A Picture of Genomic Similarities and Differences.</title>
        <authorList>
            <person name="Dluhosova J."/>
            <person name="Istvanek J."/>
            <person name="Nedelnik J."/>
            <person name="Repkova J."/>
        </authorList>
    </citation>
    <scope>NUCLEOTIDE SEQUENCE [LARGE SCALE GENOMIC DNA]</scope>
    <source>
        <strain evidence="3">cv. 10/8</strain>
        <tissue evidence="2">Leaf</tissue>
    </source>
</reference>
<keyword evidence="3" id="KW-1185">Reference proteome</keyword>
<feature type="chain" id="PRO_5017297616" evidence="1">
    <location>
        <begin position="17"/>
        <end position="124"/>
    </location>
</feature>
<dbReference type="AlphaFoldDB" id="A0A392NPG6"/>
<evidence type="ECO:0000313" key="3">
    <source>
        <dbReference type="Proteomes" id="UP000265520"/>
    </source>
</evidence>